<organism evidence="3 4">
    <name type="scientific">Rhodotorula paludigena</name>
    <dbReference type="NCBI Taxonomy" id="86838"/>
    <lineage>
        <taxon>Eukaryota</taxon>
        <taxon>Fungi</taxon>
        <taxon>Dikarya</taxon>
        <taxon>Basidiomycota</taxon>
        <taxon>Pucciniomycotina</taxon>
        <taxon>Microbotryomycetes</taxon>
        <taxon>Sporidiobolales</taxon>
        <taxon>Sporidiobolaceae</taxon>
        <taxon>Rhodotorula</taxon>
    </lineage>
</organism>
<dbReference type="SUPFAM" id="SSF54236">
    <property type="entry name" value="Ubiquitin-like"/>
    <property type="match status" value="1"/>
</dbReference>
<evidence type="ECO:0000313" key="3">
    <source>
        <dbReference type="EMBL" id="GJN89127.1"/>
    </source>
</evidence>
<accession>A0AAV5GIG4</accession>
<sequence length="352" mass="38711">MAADSAGAPVHLAVTHGGRTVDLALSPTSPLADLASTLADSFDLSPDSLKLLVKGKKLPLDPPALATADRNLRQALEGLVGEGPVVAASSTTPKPIKALVVGTKRSAYDSLQAAERLRERKHAAFVHHQAHAAHARPSSSARAGVHSFATLAGGEDDPERYRFYELEPFPQSVPQFERRKAMLQRLAQDPAVRDVMRRHKFAVGVLTELHPILQPTLLGLNTNAGEKVSLRLLTNALDGVRSYADVRRVLLHELAHNRFGPHDDSFKELNSQLNKEVAAFEQRDDFEPWDPVAAAKGGDANREEAHSLNEVEAERVWDQLKFGLEDYVDERRERAGRAAEERARREKEQAGR</sequence>
<dbReference type="GO" id="GO:0070628">
    <property type="term" value="F:proteasome binding"/>
    <property type="evidence" value="ECO:0007669"/>
    <property type="project" value="TreeGrafter"/>
</dbReference>
<dbReference type="PROSITE" id="PS51397">
    <property type="entry name" value="WLM"/>
    <property type="match status" value="1"/>
</dbReference>
<dbReference type="AlphaFoldDB" id="A0AAV5GIG4"/>
<dbReference type="InterPro" id="IPR013536">
    <property type="entry name" value="WLM_dom"/>
</dbReference>
<dbReference type="PANTHER" id="PTHR47795">
    <property type="entry name" value="UBIQUITIN AND WLM DOMAIN-CONTAINING METALLOPROTEASE SPCC1442.07C"/>
    <property type="match status" value="1"/>
</dbReference>
<dbReference type="Pfam" id="PF08325">
    <property type="entry name" value="WLM"/>
    <property type="match status" value="1"/>
</dbReference>
<dbReference type="InterPro" id="IPR029071">
    <property type="entry name" value="Ubiquitin-like_domsf"/>
</dbReference>
<feature type="region of interest" description="Disordered" evidence="1">
    <location>
        <begin position="333"/>
        <end position="352"/>
    </location>
</feature>
<dbReference type="EMBL" id="BQKY01000004">
    <property type="protein sequence ID" value="GJN89127.1"/>
    <property type="molecule type" value="Genomic_DNA"/>
</dbReference>
<evidence type="ECO:0000259" key="2">
    <source>
        <dbReference type="PROSITE" id="PS51397"/>
    </source>
</evidence>
<protein>
    <recommendedName>
        <fullName evidence="2">WLM domain-containing protein</fullName>
    </recommendedName>
</protein>
<dbReference type="PANTHER" id="PTHR47795:SF1">
    <property type="entry name" value="DNA-DEPENDENT METALLOPROTEASE WSS1 HOMOLOG 2"/>
    <property type="match status" value="1"/>
</dbReference>
<keyword evidence="4" id="KW-1185">Reference proteome</keyword>
<gene>
    <name evidence="3" type="ORF">Rhopal_002101-T1</name>
</gene>
<dbReference type="Gene3D" id="3.10.20.90">
    <property type="entry name" value="Phosphatidylinositol 3-kinase Catalytic Subunit, Chain A, domain 1"/>
    <property type="match status" value="1"/>
</dbReference>
<proteinExistence type="predicted"/>
<comment type="caution">
    <text evidence="3">The sequence shown here is derived from an EMBL/GenBank/DDBJ whole genome shotgun (WGS) entry which is preliminary data.</text>
</comment>
<evidence type="ECO:0000256" key="1">
    <source>
        <dbReference type="SAM" id="MobiDB-lite"/>
    </source>
</evidence>
<reference evidence="3 4" key="1">
    <citation type="submission" date="2021-12" db="EMBL/GenBank/DDBJ databases">
        <title>High titer production of polyol ester of fatty acids by Rhodotorula paludigena BS15 towards product separation-free biomass refinery.</title>
        <authorList>
            <person name="Mano J."/>
            <person name="Ono H."/>
            <person name="Tanaka T."/>
            <person name="Naito K."/>
            <person name="Sushida H."/>
            <person name="Ike M."/>
            <person name="Tokuyasu K."/>
            <person name="Kitaoka M."/>
        </authorList>
    </citation>
    <scope>NUCLEOTIDE SEQUENCE [LARGE SCALE GENOMIC DNA]</scope>
    <source>
        <strain evidence="3 4">BS15</strain>
    </source>
</reference>
<evidence type="ECO:0000313" key="4">
    <source>
        <dbReference type="Proteomes" id="UP001342314"/>
    </source>
</evidence>
<dbReference type="Proteomes" id="UP001342314">
    <property type="component" value="Unassembled WGS sequence"/>
</dbReference>
<name>A0AAV5GIG4_9BASI</name>
<feature type="domain" description="WLM" evidence="2">
    <location>
        <begin position="154"/>
        <end position="344"/>
    </location>
</feature>